<dbReference type="Pfam" id="PF01420">
    <property type="entry name" value="Methylase_S"/>
    <property type="match status" value="1"/>
</dbReference>
<name>A0A1Z4JS15_LEPBY</name>
<evidence type="ECO:0000256" key="1">
    <source>
        <dbReference type="ARBA" id="ARBA00010923"/>
    </source>
</evidence>
<dbReference type="Proteomes" id="UP000217895">
    <property type="component" value="Plasmid Plasmid2 dna"/>
</dbReference>
<accession>A0A1Z4JS15</accession>
<dbReference type="PANTHER" id="PTHR43140">
    <property type="entry name" value="TYPE-1 RESTRICTION ENZYME ECOKI SPECIFICITY PROTEIN"/>
    <property type="match status" value="1"/>
</dbReference>
<reference evidence="6 7" key="1">
    <citation type="submission" date="2017-06" db="EMBL/GenBank/DDBJ databases">
        <title>Genome sequencing of cyanobaciteial culture collection at National Institute for Environmental Studies (NIES).</title>
        <authorList>
            <person name="Hirose Y."/>
            <person name="Shimura Y."/>
            <person name="Fujisawa T."/>
            <person name="Nakamura Y."/>
            <person name="Kawachi M."/>
        </authorList>
    </citation>
    <scope>NUCLEOTIDE SEQUENCE [LARGE SCALE GENOMIC DNA]</scope>
    <source>
        <strain evidence="6 7">NIES-2135</strain>
        <plasmid evidence="7">Plasmid Plasmid2 dna</plasmid>
    </source>
</reference>
<keyword evidence="7" id="KW-1185">Reference proteome</keyword>
<protein>
    <submittedName>
        <fullName evidence="6">Restriction modification system DNA specificity subunit</fullName>
    </submittedName>
</protein>
<dbReference type="EMBL" id="AP018205">
    <property type="protein sequence ID" value="BAY59529.1"/>
    <property type="molecule type" value="Genomic_DNA"/>
</dbReference>
<dbReference type="GO" id="GO:0003677">
    <property type="term" value="F:DNA binding"/>
    <property type="evidence" value="ECO:0007669"/>
    <property type="project" value="UniProtKB-KW"/>
</dbReference>
<sequence>MLLNSEVILSQVKELTTGTASIHLNVGSVRNFEILVPPLSEQEEILRRAEAAFQSIHLIEEEYCKASKLLERLEQIILAKAFRGELVDQDPNDEPACDLLDRIRAEKKDQTLKSKSKKKVK</sequence>
<dbReference type="InterPro" id="IPR044946">
    <property type="entry name" value="Restrct_endonuc_typeI_TRD_sf"/>
</dbReference>
<proteinExistence type="inferred from homology"/>
<dbReference type="AlphaFoldDB" id="A0A1Z4JS15"/>
<dbReference type="PANTHER" id="PTHR43140:SF1">
    <property type="entry name" value="TYPE I RESTRICTION ENZYME ECOKI SPECIFICITY SUBUNIT"/>
    <property type="match status" value="1"/>
</dbReference>
<evidence type="ECO:0000313" key="6">
    <source>
        <dbReference type="EMBL" id="BAY59529.1"/>
    </source>
</evidence>
<keyword evidence="6" id="KW-0614">Plasmid</keyword>
<evidence type="ECO:0000256" key="3">
    <source>
        <dbReference type="ARBA" id="ARBA00023125"/>
    </source>
</evidence>
<comment type="subunit">
    <text evidence="4">The methyltransferase is composed of M and S polypeptides.</text>
</comment>
<dbReference type="Gene3D" id="3.90.220.20">
    <property type="entry name" value="DNA methylase specificity domains"/>
    <property type="match status" value="1"/>
</dbReference>
<gene>
    <name evidence="6" type="ORF">NIES2135_64060</name>
</gene>
<geneLocation type="plasmid" evidence="6">
    <name>plasmid2</name>
</geneLocation>
<dbReference type="InterPro" id="IPR000055">
    <property type="entry name" value="Restrct_endonuc_typeI_TRD"/>
</dbReference>
<comment type="similarity">
    <text evidence="1">Belongs to the type-I restriction system S methylase family.</text>
</comment>
<evidence type="ECO:0000313" key="7">
    <source>
        <dbReference type="Proteomes" id="UP000217895"/>
    </source>
</evidence>
<feature type="domain" description="Type I restriction modification DNA specificity" evidence="5">
    <location>
        <begin position="8"/>
        <end position="60"/>
    </location>
</feature>
<evidence type="ECO:0000256" key="2">
    <source>
        <dbReference type="ARBA" id="ARBA00022747"/>
    </source>
</evidence>
<dbReference type="GO" id="GO:0009307">
    <property type="term" value="P:DNA restriction-modification system"/>
    <property type="evidence" value="ECO:0007669"/>
    <property type="project" value="UniProtKB-KW"/>
</dbReference>
<evidence type="ECO:0000256" key="4">
    <source>
        <dbReference type="ARBA" id="ARBA00038652"/>
    </source>
</evidence>
<keyword evidence="2" id="KW-0680">Restriction system</keyword>
<dbReference type="InterPro" id="IPR051212">
    <property type="entry name" value="Type-I_RE_S_subunit"/>
</dbReference>
<keyword evidence="3" id="KW-0238">DNA-binding</keyword>
<organism evidence="6 7">
    <name type="scientific">Leptolyngbya boryana NIES-2135</name>
    <dbReference type="NCBI Taxonomy" id="1973484"/>
    <lineage>
        <taxon>Bacteria</taxon>
        <taxon>Bacillati</taxon>
        <taxon>Cyanobacteriota</taxon>
        <taxon>Cyanophyceae</taxon>
        <taxon>Leptolyngbyales</taxon>
        <taxon>Leptolyngbyaceae</taxon>
        <taxon>Leptolyngbya group</taxon>
        <taxon>Leptolyngbya</taxon>
    </lineage>
</organism>
<dbReference type="SUPFAM" id="SSF116734">
    <property type="entry name" value="DNA methylase specificity domain"/>
    <property type="match status" value="1"/>
</dbReference>
<evidence type="ECO:0000259" key="5">
    <source>
        <dbReference type="Pfam" id="PF01420"/>
    </source>
</evidence>